<keyword evidence="6" id="KW-1185">Reference proteome</keyword>
<dbReference type="InterPro" id="IPR036388">
    <property type="entry name" value="WH-like_DNA-bd_sf"/>
</dbReference>
<dbReference type="RefSeq" id="WP_284338962.1">
    <property type="nucleotide sequence ID" value="NZ_BSNS01000004.1"/>
</dbReference>
<dbReference type="InterPro" id="IPR011991">
    <property type="entry name" value="ArsR-like_HTH"/>
</dbReference>
<dbReference type="InterPro" id="IPR001845">
    <property type="entry name" value="HTH_ArsR_DNA-bd_dom"/>
</dbReference>
<accession>A0ABQ5W0U3</accession>
<dbReference type="PRINTS" id="PR00778">
    <property type="entry name" value="HTHARSR"/>
</dbReference>
<dbReference type="Pfam" id="PF01022">
    <property type="entry name" value="HTH_5"/>
    <property type="match status" value="1"/>
</dbReference>
<dbReference type="EMBL" id="BSNS01000004">
    <property type="protein sequence ID" value="GLQ53512.1"/>
    <property type="molecule type" value="Genomic_DNA"/>
</dbReference>
<dbReference type="PROSITE" id="PS50987">
    <property type="entry name" value="HTH_ARSR_2"/>
    <property type="match status" value="1"/>
</dbReference>
<feature type="domain" description="HTH arsR-type" evidence="4">
    <location>
        <begin position="1"/>
        <end position="89"/>
    </location>
</feature>
<protein>
    <submittedName>
        <fullName evidence="5">Transcriptional regulator</fullName>
    </submittedName>
</protein>
<keyword evidence="3" id="KW-0804">Transcription</keyword>
<proteinExistence type="predicted"/>
<dbReference type="InterPro" id="IPR051081">
    <property type="entry name" value="HTH_MetalResp_TranReg"/>
</dbReference>
<dbReference type="SUPFAM" id="SSF46785">
    <property type="entry name" value="Winged helix' DNA-binding domain"/>
    <property type="match status" value="1"/>
</dbReference>
<evidence type="ECO:0000259" key="4">
    <source>
        <dbReference type="PROSITE" id="PS50987"/>
    </source>
</evidence>
<dbReference type="NCBIfam" id="NF033788">
    <property type="entry name" value="HTH_metalloreg"/>
    <property type="match status" value="1"/>
</dbReference>
<dbReference type="CDD" id="cd00090">
    <property type="entry name" value="HTH_ARSR"/>
    <property type="match status" value="1"/>
</dbReference>
<evidence type="ECO:0000256" key="2">
    <source>
        <dbReference type="ARBA" id="ARBA00023125"/>
    </source>
</evidence>
<gene>
    <name evidence="5" type="ORF">GCM10010862_07710</name>
</gene>
<evidence type="ECO:0000313" key="6">
    <source>
        <dbReference type="Proteomes" id="UP001156691"/>
    </source>
</evidence>
<name>A0ABQ5W0U3_9HYPH</name>
<comment type="caution">
    <text evidence="5">The sequence shown here is derived from an EMBL/GenBank/DDBJ whole genome shotgun (WGS) entry which is preliminary data.</text>
</comment>
<evidence type="ECO:0000313" key="5">
    <source>
        <dbReference type="EMBL" id="GLQ53512.1"/>
    </source>
</evidence>
<sequence>MTYEQAFRALADPTRRQVLEALQKGPKSVGAIAAGLPVSRPAVSQHLKVLKEAGMVDDKAEGTRRVYYVDPRGLAALRTWLDQFWDQALAEFQRQIEEENQKQKRSDP</sequence>
<organism evidence="5 6">
    <name type="scientific">Devosia nitrariae</name>
    <dbReference type="NCBI Taxonomy" id="2071872"/>
    <lineage>
        <taxon>Bacteria</taxon>
        <taxon>Pseudomonadati</taxon>
        <taxon>Pseudomonadota</taxon>
        <taxon>Alphaproteobacteria</taxon>
        <taxon>Hyphomicrobiales</taxon>
        <taxon>Devosiaceae</taxon>
        <taxon>Devosia</taxon>
    </lineage>
</organism>
<reference evidence="6" key="1">
    <citation type="journal article" date="2019" name="Int. J. Syst. Evol. Microbiol.">
        <title>The Global Catalogue of Microorganisms (GCM) 10K type strain sequencing project: providing services to taxonomists for standard genome sequencing and annotation.</title>
        <authorList>
            <consortium name="The Broad Institute Genomics Platform"/>
            <consortium name="The Broad Institute Genome Sequencing Center for Infectious Disease"/>
            <person name="Wu L."/>
            <person name="Ma J."/>
        </authorList>
    </citation>
    <scope>NUCLEOTIDE SEQUENCE [LARGE SCALE GENOMIC DNA]</scope>
    <source>
        <strain evidence="6">NBRC 112416</strain>
    </source>
</reference>
<dbReference type="SMART" id="SM00418">
    <property type="entry name" value="HTH_ARSR"/>
    <property type="match status" value="1"/>
</dbReference>
<dbReference type="PANTHER" id="PTHR33154">
    <property type="entry name" value="TRANSCRIPTIONAL REGULATOR, ARSR FAMILY"/>
    <property type="match status" value="1"/>
</dbReference>
<keyword evidence="2" id="KW-0238">DNA-binding</keyword>
<dbReference type="PANTHER" id="PTHR33154:SF33">
    <property type="entry name" value="TRANSCRIPTIONAL REPRESSOR SDPR"/>
    <property type="match status" value="1"/>
</dbReference>
<dbReference type="Proteomes" id="UP001156691">
    <property type="component" value="Unassembled WGS sequence"/>
</dbReference>
<evidence type="ECO:0000256" key="1">
    <source>
        <dbReference type="ARBA" id="ARBA00023015"/>
    </source>
</evidence>
<dbReference type="Gene3D" id="1.10.10.10">
    <property type="entry name" value="Winged helix-like DNA-binding domain superfamily/Winged helix DNA-binding domain"/>
    <property type="match status" value="1"/>
</dbReference>
<evidence type="ECO:0000256" key="3">
    <source>
        <dbReference type="ARBA" id="ARBA00023163"/>
    </source>
</evidence>
<dbReference type="InterPro" id="IPR036390">
    <property type="entry name" value="WH_DNA-bd_sf"/>
</dbReference>
<keyword evidence="1" id="KW-0805">Transcription regulation</keyword>